<evidence type="ECO:0000313" key="4">
    <source>
        <dbReference type="Proteomes" id="UP001151760"/>
    </source>
</evidence>
<evidence type="ECO:0000256" key="2">
    <source>
        <dbReference type="SAM" id="Phobius"/>
    </source>
</evidence>
<organism evidence="3 4">
    <name type="scientific">Tanacetum coccineum</name>
    <dbReference type="NCBI Taxonomy" id="301880"/>
    <lineage>
        <taxon>Eukaryota</taxon>
        <taxon>Viridiplantae</taxon>
        <taxon>Streptophyta</taxon>
        <taxon>Embryophyta</taxon>
        <taxon>Tracheophyta</taxon>
        <taxon>Spermatophyta</taxon>
        <taxon>Magnoliopsida</taxon>
        <taxon>eudicotyledons</taxon>
        <taxon>Gunneridae</taxon>
        <taxon>Pentapetalae</taxon>
        <taxon>asterids</taxon>
        <taxon>campanulids</taxon>
        <taxon>Asterales</taxon>
        <taxon>Asteraceae</taxon>
        <taxon>Asteroideae</taxon>
        <taxon>Anthemideae</taxon>
        <taxon>Anthemidinae</taxon>
        <taxon>Tanacetum</taxon>
    </lineage>
</organism>
<dbReference type="Proteomes" id="UP001151760">
    <property type="component" value="Unassembled WGS sequence"/>
</dbReference>
<reference evidence="3" key="2">
    <citation type="submission" date="2022-01" db="EMBL/GenBank/DDBJ databases">
        <authorList>
            <person name="Yamashiro T."/>
            <person name="Shiraishi A."/>
            <person name="Satake H."/>
            <person name="Nakayama K."/>
        </authorList>
    </citation>
    <scope>NUCLEOTIDE SEQUENCE</scope>
</reference>
<protein>
    <submittedName>
        <fullName evidence="3">Uncharacterized protein</fullName>
    </submittedName>
</protein>
<dbReference type="EMBL" id="BQNB010021323">
    <property type="protein sequence ID" value="GJU05175.1"/>
    <property type="molecule type" value="Genomic_DNA"/>
</dbReference>
<reference evidence="3" key="1">
    <citation type="journal article" date="2022" name="Int. J. Mol. Sci.">
        <title>Draft Genome of Tanacetum Coccineum: Genomic Comparison of Closely Related Tanacetum-Family Plants.</title>
        <authorList>
            <person name="Yamashiro T."/>
            <person name="Shiraishi A."/>
            <person name="Nakayama K."/>
            <person name="Satake H."/>
        </authorList>
    </citation>
    <scope>NUCLEOTIDE SEQUENCE</scope>
</reference>
<keyword evidence="2" id="KW-0812">Transmembrane</keyword>
<feature type="compositionally biased region" description="Basic and acidic residues" evidence="1">
    <location>
        <begin position="130"/>
        <end position="148"/>
    </location>
</feature>
<feature type="compositionally biased region" description="Basic residues" evidence="1">
    <location>
        <begin position="149"/>
        <end position="161"/>
    </location>
</feature>
<proteinExistence type="predicted"/>
<feature type="transmembrane region" description="Helical" evidence="2">
    <location>
        <begin position="660"/>
        <end position="681"/>
    </location>
</feature>
<feature type="region of interest" description="Disordered" evidence="1">
    <location>
        <begin position="130"/>
        <end position="196"/>
    </location>
</feature>
<keyword evidence="2" id="KW-1133">Transmembrane helix</keyword>
<keyword evidence="2" id="KW-0472">Membrane</keyword>
<accession>A0ABQ5IY71</accession>
<gene>
    <name evidence="3" type="ORF">Tco_1121605</name>
</gene>
<keyword evidence="4" id="KW-1185">Reference proteome</keyword>
<name>A0ABQ5IY71_9ASTR</name>
<feature type="compositionally biased region" description="Acidic residues" evidence="1">
    <location>
        <begin position="167"/>
        <end position="182"/>
    </location>
</feature>
<sequence length="694" mass="77401">MAVSLTKKIFGNMKRGFRGEPRPLLPAMLLVATNPNAGQEHDVVAQSQPSSSTPPVPSTSSPPLVKKVKTLEGILKRRNVVLSDSEEEESEAQGRKSQDDPLDSLVESFAPMNLEATKASLKRFSEELQTKTTKRLKDDEAKDAEPTKKFGKRRKQMARKGLHTDLDKDDSEGSDEVSEQDDSVTGTKTPINPVPVAMKSPSIATYKIIKQGEKGVYQIVREDGTDIVYINFGAMLKDISRDDLTELYRIVMNRYGMDGPEDELEKVFWKYLKNMFEEPLSTDPIWSALGQQRIISWRYYDSCRVHCLNLESMDIYMLIERTYPLSAEICKAMLDKKLQGGKPDENCYKMLKMMEKASVDLCLTKASLIPIPRTTKAHVPEHGPTRKNNLTKKTCKRLDPWLLLKYQNPIYDEEPMAEVQTTAEINVFSTGQQQTEQPEFNNEGEVPAGKIFTYSITKVDSEPTNGSNDDITNQYECKQTLDVSAALTSDLQFRTSKSQATTMTVKFKAGSKSCSSSRQDNYITTRVGITISPSHNNAELVALSIFALSFRGFRIFIAGPENPTNGSALGIRSIWNSTWRTGGRLGMISICHCREFIPCGWPLFLQFLGQMAHLVTSITLNSARSCVMQSAFLTQGTVSNIPIVFSWSDSIRPKGFLSSVLLWLVIIVAVVGVDVTVVVVVESSSVVKLLFVIT</sequence>
<evidence type="ECO:0000313" key="3">
    <source>
        <dbReference type="EMBL" id="GJU05175.1"/>
    </source>
</evidence>
<feature type="region of interest" description="Disordered" evidence="1">
    <location>
        <begin position="41"/>
        <end position="103"/>
    </location>
</feature>
<evidence type="ECO:0000256" key="1">
    <source>
        <dbReference type="SAM" id="MobiDB-lite"/>
    </source>
</evidence>
<comment type="caution">
    <text evidence="3">The sequence shown here is derived from an EMBL/GenBank/DDBJ whole genome shotgun (WGS) entry which is preliminary data.</text>
</comment>